<accession>A0A3B0VZ54</accession>
<dbReference type="EMBL" id="UOEU01000633">
    <property type="protein sequence ID" value="VAW36644.1"/>
    <property type="molecule type" value="Genomic_DNA"/>
</dbReference>
<organism evidence="2">
    <name type="scientific">hydrothermal vent metagenome</name>
    <dbReference type="NCBI Taxonomy" id="652676"/>
    <lineage>
        <taxon>unclassified sequences</taxon>
        <taxon>metagenomes</taxon>
        <taxon>ecological metagenomes</taxon>
    </lineage>
</organism>
<keyword evidence="1" id="KW-0812">Transmembrane</keyword>
<gene>
    <name evidence="2" type="ORF">MNBD_CHLOROFLEXI01-5060</name>
</gene>
<proteinExistence type="predicted"/>
<feature type="transmembrane region" description="Helical" evidence="1">
    <location>
        <begin position="6"/>
        <end position="31"/>
    </location>
</feature>
<keyword evidence="1" id="KW-1133">Transmembrane helix</keyword>
<protein>
    <submittedName>
        <fullName evidence="2">Uncharacterized protein</fullName>
    </submittedName>
</protein>
<evidence type="ECO:0000313" key="2">
    <source>
        <dbReference type="EMBL" id="VAW36644.1"/>
    </source>
</evidence>
<sequence>MDDFIGTILGIGLFCCLPTLAIGGTVGWLLYRNKQRKEGRAAIAAALNLQPTAKFKQMQWYEGRLDNGRLFAYIPIVFQRDIYVTGDGRRHNAHDSAARLVVEIKRERPLNVNITRHQKWSTKKRPLHSFETAFSETNGSKLTCSQSVKVRQIPSSMRQR</sequence>
<keyword evidence="1" id="KW-0472">Membrane</keyword>
<evidence type="ECO:0000256" key="1">
    <source>
        <dbReference type="SAM" id="Phobius"/>
    </source>
</evidence>
<name>A0A3B0VZ54_9ZZZZ</name>
<dbReference type="AlphaFoldDB" id="A0A3B0VZ54"/>
<reference evidence="2" key="1">
    <citation type="submission" date="2018-06" db="EMBL/GenBank/DDBJ databases">
        <authorList>
            <person name="Zhirakovskaya E."/>
        </authorList>
    </citation>
    <scope>NUCLEOTIDE SEQUENCE</scope>
</reference>